<protein>
    <submittedName>
        <fullName evidence="2">Uncharacterized protein</fullName>
    </submittedName>
</protein>
<reference evidence="2 3" key="1">
    <citation type="journal article" date="2020" name="Nat. Food">
        <title>A phased Vanilla planifolia genome enables genetic improvement of flavour and production.</title>
        <authorList>
            <person name="Hasing T."/>
            <person name="Tang H."/>
            <person name="Brym M."/>
            <person name="Khazi F."/>
            <person name="Huang T."/>
            <person name="Chambers A.H."/>
        </authorList>
    </citation>
    <scope>NUCLEOTIDE SEQUENCE [LARGE SCALE GENOMIC DNA]</scope>
    <source>
        <tissue evidence="2">Leaf</tissue>
    </source>
</reference>
<name>A0A835P9T5_VANPL</name>
<feature type="region of interest" description="Disordered" evidence="1">
    <location>
        <begin position="36"/>
        <end position="56"/>
    </location>
</feature>
<evidence type="ECO:0000313" key="3">
    <source>
        <dbReference type="Proteomes" id="UP000639772"/>
    </source>
</evidence>
<proteinExistence type="predicted"/>
<sequence>MEHAARNAWNGLLLEPSSNVGRHGLLPLAKQGLRIKKGLSRRRNEGSSRKKKCRSFQGRSTWEEIAFKKLGEQEMLESGKG</sequence>
<comment type="caution">
    <text evidence="2">The sequence shown here is derived from an EMBL/GenBank/DDBJ whole genome shotgun (WGS) entry which is preliminary data.</text>
</comment>
<gene>
    <name evidence="2" type="ORF">HPP92_027107</name>
</gene>
<dbReference type="Proteomes" id="UP000639772">
    <property type="component" value="Unassembled WGS sequence"/>
</dbReference>
<evidence type="ECO:0000256" key="1">
    <source>
        <dbReference type="SAM" id="MobiDB-lite"/>
    </source>
</evidence>
<evidence type="ECO:0000313" key="2">
    <source>
        <dbReference type="EMBL" id="KAG0449675.1"/>
    </source>
</evidence>
<dbReference type="AlphaFoldDB" id="A0A835P9T5"/>
<organism evidence="2 3">
    <name type="scientific">Vanilla planifolia</name>
    <name type="common">Vanilla</name>
    <dbReference type="NCBI Taxonomy" id="51239"/>
    <lineage>
        <taxon>Eukaryota</taxon>
        <taxon>Viridiplantae</taxon>
        <taxon>Streptophyta</taxon>
        <taxon>Embryophyta</taxon>
        <taxon>Tracheophyta</taxon>
        <taxon>Spermatophyta</taxon>
        <taxon>Magnoliopsida</taxon>
        <taxon>Liliopsida</taxon>
        <taxon>Asparagales</taxon>
        <taxon>Orchidaceae</taxon>
        <taxon>Vanilloideae</taxon>
        <taxon>Vanilleae</taxon>
        <taxon>Vanilla</taxon>
    </lineage>
</organism>
<accession>A0A835P9T5</accession>
<dbReference type="EMBL" id="JADCNM010000162">
    <property type="protein sequence ID" value="KAG0449675.1"/>
    <property type="molecule type" value="Genomic_DNA"/>
</dbReference>